<dbReference type="PANTHER" id="PTHR15653:SF0">
    <property type="entry name" value="CONNECTOR OF KINASE TO AP-1, ISOFORM E"/>
    <property type="match status" value="1"/>
</dbReference>
<keyword evidence="4" id="KW-0597">Phosphoprotein</keyword>
<dbReference type="EMBL" id="JTDE01002941">
    <property type="protein sequence ID" value="KAF7256654.1"/>
    <property type="molecule type" value="Genomic_DNA"/>
</dbReference>
<dbReference type="AlphaFoldDB" id="A0A8S9YPM8"/>
<comment type="caution">
    <text evidence="12">The sequence shown here is derived from an EMBL/GenBank/DDBJ whole genome shotgun (WGS) entry which is preliminary data.</text>
</comment>
<keyword evidence="8" id="KW-0175">Coiled coil</keyword>
<evidence type="ECO:0000259" key="11">
    <source>
        <dbReference type="Pfam" id="PF08232"/>
    </source>
</evidence>
<evidence type="ECO:0000256" key="3">
    <source>
        <dbReference type="ARBA" id="ARBA00022490"/>
    </source>
</evidence>
<evidence type="ECO:0000256" key="4">
    <source>
        <dbReference type="ARBA" id="ARBA00022553"/>
    </source>
</evidence>
<dbReference type="InterPro" id="IPR051488">
    <property type="entry name" value="WD_repeat_striatin"/>
</dbReference>
<dbReference type="PROSITE" id="PS00678">
    <property type="entry name" value="WD_REPEATS_1"/>
    <property type="match status" value="2"/>
</dbReference>
<feature type="domain" description="Striatin N-terminal" evidence="11">
    <location>
        <begin position="37"/>
        <end position="110"/>
    </location>
</feature>
<evidence type="ECO:0000313" key="12">
    <source>
        <dbReference type="EMBL" id="KAF7256654.1"/>
    </source>
</evidence>
<accession>A0A8S9YPM8</accession>
<dbReference type="InterPro" id="IPR020472">
    <property type="entry name" value="WD40_PAC1"/>
</dbReference>
<feature type="repeat" description="WD" evidence="9">
    <location>
        <begin position="809"/>
        <end position="850"/>
    </location>
</feature>
<proteinExistence type="inferred from homology"/>
<feature type="repeat" description="WD" evidence="9">
    <location>
        <begin position="642"/>
        <end position="673"/>
    </location>
</feature>
<dbReference type="InterPro" id="IPR001680">
    <property type="entry name" value="WD40_rpt"/>
</dbReference>
<comment type="similarity">
    <text evidence="2">Belongs to the WD repeat striatin family.</text>
</comment>
<dbReference type="SMART" id="SM00320">
    <property type="entry name" value="WD40"/>
    <property type="match status" value="7"/>
</dbReference>
<dbReference type="OrthoDB" id="727118at2759"/>
<gene>
    <name evidence="12" type="ORF">EG68_06453</name>
</gene>
<organism evidence="12 13">
    <name type="scientific">Paragonimus skrjabini miyazakii</name>
    <dbReference type="NCBI Taxonomy" id="59628"/>
    <lineage>
        <taxon>Eukaryota</taxon>
        <taxon>Metazoa</taxon>
        <taxon>Spiralia</taxon>
        <taxon>Lophotrochozoa</taxon>
        <taxon>Platyhelminthes</taxon>
        <taxon>Trematoda</taxon>
        <taxon>Digenea</taxon>
        <taxon>Plagiorchiida</taxon>
        <taxon>Troglotremata</taxon>
        <taxon>Troglotrematidae</taxon>
        <taxon>Paragonimus</taxon>
    </lineage>
</organism>
<dbReference type="Proteomes" id="UP000822476">
    <property type="component" value="Unassembled WGS sequence"/>
</dbReference>
<evidence type="ECO:0000256" key="1">
    <source>
        <dbReference type="ARBA" id="ARBA00004496"/>
    </source>
</evidence>
<dbReference type="Gene3D" id="1.20.5.300">
    <property type="match status" value="1"/>
</dbReference>
<keyword evidence="5 9" id="KW-0853">WD repeat</keyword>
<dbReference type="InterPro" id="IPR036322">
    <property type="entry name" value="WD40_repeat_dom_sf"/>
</dbReference>
<evidence type="ECO:0000256" key="8">
    <source>
        <dbReference type="ARBA" id="ARBA00023054"/>
    </source>
</evidence>
<dbReference type="Pfam" id="PF08232">
    <property type="entry name" value="Striatin"/>
    <property type="match status" value="1"/>
</dbReference>
<evidence type="ECO:0000256" key="9">
    <source>
        <dbReference type="PROSITE-ProRule" id="PRU00221"/>
    </source>
</evidence>
<dbReference type="Pfam" id="PF00400">
    <property type="entry name" value="WD40"/>
    <property type="match status" value="6"/>
</dbReference>
<dbReference type="PRINTS" id="PR00320">
    <property type="entry name" value="GPROTEINBRPT"/>
</dbReference>
<evidence type="ECO:0000313" key="13">
    <source>
        <dbReference type="Proteomes" id="UP000822476"/>
    </source>
</evidence>
<feature type="repeat" description="WD" evidence="9">
    <location>
        <begin position="529"/>
        <end position="570"/>
    </location>
</feature>
<evidence type="ECO:0000256" key="5">
    <source>
        <dbReference type="ARBA" id="ARBA00022574"/>
    </source>
</evidence>
<feature type="region of interest" description="Disordered" evidence="10">
    <location>
        <begin position="179"/>
        <end position="200"/>
    </location>
</feature>
<dbReference type="InterPro" id="IPR013258">
    <property type="entry name" value="Striatin_N"/>
</dbReference>
<dbReference type="InterPro" id="IPR015943">
    <property type="entry name" value="WD40/YVTN_repeat-like_dom_sf"/>
</dbReference>
<dbReference type="CDD" id="cd00200">
    <property type="entry name" value="WD40"/>
    <property type="match status" value="1"/>
</dbReference>
<keyword evidence="6" id="KW-0677">Repeat</keyword>
<dbReference type="SUPFAM" id="SSF50978">
    <property type="entry name" value="WD40 repeat-like"/>
    <property type="match status" value="1"/>
</dbReference>
<comment type="subcellular location">
    <subcellularLocation>
        <location evidence="1">Cytoplasm</location>
    </subcellularLocation>
</comment>
<dbReference type="PROSITE" id="PS50082">
    <property type="entry name" value="WD_REPEATS_2"/>
    <property type="match status" value="3"/>
</dbReference>
<reference evidence="12" key="1">
    <citation type="submission" date="2019-07" db="EMBL/GenBank/DDBJ databases">
        <title>Annotation for the trematode Paragonimus miyazaki's.</title>
        <authorList>
            <person name="Choi Y.-J."/>
        </authorList>
    </citation>
    <scope>NUCLEOTIDE SEQUENCE</scope>
    <source>
        <strain evidence="12">Japan</strain>
    </source>
</reference>
<dbReference type="GO" id="GO:0005516">
    <property type="term" value="F:calmodulin binding"/>
    <property type="evidence" value="ECO:0007669"/>
    <property type="project" value="UniProtKB-KW"/>
</dbReference>
<evidence type="ECO:0000256" key="2">
    <source>
        <dbReference type="ARBA" id="ARBA00009616"/>
    </source>
</evidence>
<evidence type="ECO:0000256" key="10">
    <source>
        <dbReference type="SAM" id="MobiDB-lite"/>
    </source>
</evidence>
<dbReference type="FunFam" id="2.130.10.10:FF:000079">
    <property type="entry name" value="striatin isoform X1"/>
    <property type="match status" value="1"/>
</dbReference>
<name>A0A8S9YPM8_9TREM</name>
<keyword evidence="3" id="KW-0963">Cytoplasm</keyword>
<dbReference type="PANTHER" id="PTHR15653">
    <property type="entry name" value="STRIATIN"/>
    <property type="match status" value="1"/>
</dbReference>
<evidence type="ECO:0000256" key="7">
    <source>
        <dbReference type="ARBA" id="ARBA00022860"/>
    </source>
</evidence>
<evidence type="ECO:0000256" key="6">
    <source>
        <dbReference type="ARBA" id="ARBA00022737"/>
    </source>
</evidence>
<dbReference type="InterPro" id="IPR019775">
    <property type="entry name" value="WD40_repeat_CS"/>
</dbReference>
<protein>
    <recommendedName>
        <fullName evidence="11">Striatin N-terminal domain-containing protein</fullName>
    </recommendedName>
</protein>
<dbReference type="PROSITE" id="PS50294">
    <property type="entry name" value="WD_REPEATS_REGION"/>
    <property type="match status" value="2"/>
</dbReference>
<dbReference type="FunFam" id="1.20.5.300:FF:000001">
    <property type="entry name" value="striatin isoform X1"/>
    <property type="match status" value="1"/>
</dbReference>
<sequence>MDTCLLTQTTSNGSEKETEEFVHHRSPSTSNPMGCYTLTGILEYLQDQWARMDMERSEWAVERAELQARIAFLQGECKGQENLKVDLVRRIKMLEYALLQERAKNFELKYPYETKVVLSSINGVADDLGDDPNRASSQVDVEGTRWREERMRLKDYLISAGLGDAMARLRETRVRDLLAKTTAEDTPNETPAPPVSMTDSANLNLSESLSLSDSNLSQENIKNASTVANFPIFSKDTSPNTGLSEILLTCPNYESSVSGLNDTLDVTDPETAEALAEFELLVSQQGLIGRISPADGGDSIAPEFPQDADNLHQNVRLVCKDWDAMQDKELLTRFKEQYRAERLTRQTGHSIGFVSPRNSFELQHPTGTNARLDLELPTSQLGGDIDVKRPFLDKYPYSARPLASDEIDEVTAEYEAILSTEPDSSRHSELLALRALHSADTASPSDATGLPTGPNRSAGSVLSLGDLASLTVTNDSDSLHTHPTAVAMDNLDGVGDLLQSGSIPDSLASGSVVTPHTTETPPWTAKYTLRSHFDAVRSIGFHPVEPILLTASEDHTLKLWNLNKTVQTKKSVNFDVEPVYTFRGHENPVLSLALWAGAEPVNSSALLVYSGDLSGYLRSWRLSSLQMDPYDTFEPAVSGPLFRGHSDAIWSLAMRSDGVLLSASADGTACLWSAAHCAVHRAGSSNLSIPASNVFQLTTSLMAALAVKSVELGSRAPVPTSVTFIPTERNRFLSGFTSGHLCLFDIETNQLVSSFPIQSKTDLSTSDSKPPGAVTCVVAHPTQSLVISAHEDRHIRFFDIHSGSCVHSMVAHLDAVTGLCVDPHGVYLLSASHDCSIRLWNINKKTCIQEITSHRKKFGESIHAVAFHPTKHLMASAGADALAKVFT</sequence>
<dbReference type="Gene3D" id="2.130.10.10">
    <property type="entry name" value="YVTN repeat-like/Quinoprotein amine dehydrogenase"/>
    <property type="match status" value="2"/>
</dbReference>
<keyword evidence="13" id="KW-1185">Reference proteome</keyword>
<dbReference type="GO" id="GO:0005737">
    <property type="term" value="C:cytoplasm"/>
    <property type="evidence" value="ECO:0007669"/>
    <property type="project" value="UniProtKB-SubCell"/>
</dbReference>
<keyword evidence="7" id="KW-0112">Calmodulin-binding</keyword>